<dbReference type="EMBL" id="CM035406">
    <property type="protein sequence ID" value="KAH7446077.1"/>
    <property type="molecule type" value="Genomic_DNA"/>
</dbReference>
<name>A0A8T2VC76_CERRI</name>
<evidence type="ECO:0000313" key="2">
    <source>
        <dbReference type="EMBL" id="KAH7446077.1"/>
    </source>
</evidence>
<dbReference type="Proteomes" id="UP000825935">
    <property type="component" value="Chromosome 1"/>
</dbReference>
<comment type="caution">
    <text evidence="2">The sequence shown here is derived from an EMBL/GenBank/DDBJ whole genome shotgun (WGS) entry which is preliminary data.</text>
</comment>
<keyword evidence="1" id="KW-1133">Transmembrane helix</keyword>
<sequence length="100" mass="11692">MIRIEILGNTHTLSLLVYALVLEPSLSLSFCVSLSIFHFLCLRHPFFSFLCFRYSSLYDLVWHPRLRKSEKCMQELFLERALCSTPSSNLAMKEIMSKEL</sequence>
<gene>
    <name evidence="2" type="ORF">KP509_01G038100</name>
</gene>
<accession>A0A8T2VC76</accession>
<dbReference type="AlphaFoldDB" id="A0A8T2VC76"/>
<keyword evidence="1" id="KW-0812">Transmembrane</keyword>
<keyword evidence="1" id="KW-0472">Membrane</keyword>
<protein>
    <submittedName>
        <fullName evidence="2">Uncharacterized protein</fullName>
    </submittedName>
</protein>
<reference evidence="2" key="1">
    <citation type="submission" date="2021-08" db="EMBL/GenBank/DDBJ databases">
        <title>WGS assembly of Ceratopteris richardii.</title>
        <authorList>
            <person name="Marchant D.B."/>
            <person name="Chen G."/>
            <person name="Jenkins J."/>
            <person name="Shu S."/>
            <person name="Leebens-Mack J."/>
            <person name="Grimwood J."/>
            <person name="Schmutz J."/>
            <person name="Soltis P."/>
            <person name="Soltis D."/>
            <person name="Chen Z.-H."/>
        </authorList>
    </citation>
    <scope>NUCLEOTIDE SEQUENCE</scope>
    <source>
        <strain evidence="2">Whitten #5841</strain>
        <tissue evidence="2">Leaf</tissue>
    </source>
</reference>
<organism evidence="2 3">
    <name type="scientific">Ceratopteris richardii</name>
    <name type="common">Triangle waterfern</name>
    <dbReference type="NCBI Taxonomy" id="49495"/>
    <lineage>
        <taxon>Eukaryota</taxon>
        <taxon>Viridiplantae</taxon>
        <taxon>Streptophyta</taxon>
        <taxon>Embryophyta</taxon>
        <taxon>Tracheophyta</taxon>
        <taxon>Polypodiopsida</taxon>
        <taxon>Polypodiidae</taxon>
        <taxon>Polypodiales</taxon>
        <taxon>Pteridineae</taxon>
        <taxon>Pteridaceae</taxon>
        <taxon>Parkerioideae</taxon>
        <taxon>Ceratopteris</taxon>
    </lineage>
</organism>
<evidence type="ECO:0000256" key="1">
    <source>
        <dbReference type="SAM" id="Phobius"/>
    </source>
</evidence>
<keyword evidence="3" id="KW-1185">Reference proteome</keyword>
<feature type="transmembrane region" description="Helical" evidence="1">
    <location>
        <begin position="12"/>
        <end position="40"/>
    </location>
</feature>
<evidence type="ECO:0000313" key="3">
    <source>
        <dbReference type="Proteomes" id="UP000825935"/>
    </source>
</evidence>
<proteinExistence type="predicted"/>